<evidence type="ECO:0000313" key="3">
    <source>
        <dbReference type="EMBL" id="SBT30854.1"/>
    </source>
</evidence>
<gene>
    <name evidence="2" type="ORF">POVWA1_000760</name>
    <name evidence="3" type="ORF">POVWA2_001030</name>
</gene>
<proteinExistence type="predicted"/>
<keyword evidence="1" id="KW-0472">Membrane</keyword>
<dbReference type="Proteomes" id="UP000078550">
    <property type="component" value="Unassembled WGS sequence"/>
</dbReference>
<keyword evidence="1" id="KW-1133">Transmembrane helix</keyword>
<dbReference type="EMBL" id="FLRD01000001">
    <property type="protein sequence ID" value="SBT30415.1"/>
    <property type="molecule type" value="Genomic_DNA"/>
</dbReference>
<keyword evidence="1" id="KW-0812">Transmembrane</keyword>
<evidence type="ECO:0000313" key="5">
    <source>
        <dbReference type="Proteomes" id="UP000078555"/>
    </source>
</evidence>
<evidence type="ECO:0000313" key="2">
    <source>
        <dbReference type="EMBL" id="SBT30415.1"/>
    </source>
</evidence>
<keyword evidence="5" id="KW-1185">Reference proteome</keyword>
<dbReference type="Proteomes" id="UP000078555">
    <property type="component" value="Unassembled WGS sequence"/>
</dbReference>
<feature type="transmembrane region" description="Helical" evidence="1">
    <location>
        <begin position="36"/>
        <end position="54"/>
    </location>
</feature>
<evidence type="ECO:0000256" key="1">
    <source>
        <dbReference type="SAM" id="Phobius"/>
    </source>
</evidence>
<dbReference type="EMBL" id="FLRE01000006">
    <property type="protein sequence ID" value="SBT30854.1"/>
    <property type="molecule type" value="Genomic_DNA"/>
</dbReference>
<evidence type="ECO:0000313" key="4">
    <source>
        <dbReference type="Proteomes" id="UP000078550"/>
    </source>
</evidence>
<protein>
    <submittedName>
        <fullName evidence="3">Uncharacterized protein</fullName>
    </submittedName>
</protein>
<name>A0A1A8YH28_PLAOA</name>
<dbReference type="AlphaFoldDB" id="A0A1A8YH28"/>
<sequence length="178" mass="20093">MYGCHSVSAFIRRDDIKAFWGSGFISGGIIEREGIHIWYLIFSFLIPLFGASHFRASLECDSTRVIRTNLHMKPLSRPPSATATRCKVICNRECKTFTLFAFVMCHLFPWRERTAVSIPSVCTWLVCTFTETQTRMLPGAPHAVVENCAKGVVVMYVSLVHPSPTILASSFRPDYLQL</sequence>
<organism evidence="3 4">
    <name type="scientific">Plasmodium ovale wallikeri</name>
    <dbReference type="NCBI Taxonomy" id="864142"/>
    <lineage>
        <taxon>Eukaryota</taxon>
        <taxon>Sar</taxon>
        <taxon>Alveolata</taxon>
        <taxon>Apicomplexa</taxon>
        <taxon>Aconoidasida</taxon>
        <taxon>Haemosporida</taxon>
        <taxon>Plasmodiidae</taxon>
        <taxon>Plasmodium</taxon>
        <taxon>Plasmodium (Plasmodium)</taxon>
    </lineage>
</organism>
<reference evidence="4 5" key="1">
    <citation type="submission" date="2016-05" db="EMBL/GenBank/DDBJ databases">
        <authorList>
            <person name="Naeem Raeece"/>
        </authorList>
    </citation>
    <scope>NUCLEOTIDE SEQUENCE [LARGE SCALE GENOMIC DNA]</scope>
</reference>
<accession>A0A1A8YH28</accession>
<reference evidence="3" key="2">
    <citation type="submission" date="2016-05" db="EMBL/GenBank/DDBJ databases">
        <authorList>
            <person name="Lavstsen T."/>
            <person name="Jespersen J.S."/>
        </authorList>
    </citation>
    <scope>NUCLEOTIDE SEQUENCE [LARGE SCALE GENOMIC DNA]</scope>
</reference>